<dbReference type="GO" id="GO:0003723">
    <property type="term" value="F:RNA binding"/>
    <property type="evidence" value="ECO:0007669"/>
    <property type="project" value="TreeGrafter"/>
</dbReference>
<dbReference type="VEuPathDB" id="FungiDB:SDRG_05079"/>
<dbReference type="OrthoDB" id="191651at2759"/>
<evidence type="ECO:0000256" key="4">
    <source>
        <dbReference type="SAM" id="MobiDB-lite"/>
    </source>
</evidence>
<keyword evidence="3" id="KW-0862">Zinc</keyword>
<dbReference type="GeneID" id="19945806"/>
<protein>
    <recommendedName>
        <fullName evidence="5">U1-C C2H2-type zinc finger domain-containing protein</fullName>
    </recommendedName>
</protein>
<feature type="compositionally biased region" description="Pro residues" evidence="4">
    <location>
        <begin position="154"/>
        <end position="192"/>
    </location>
</feature>
<dbReference type="InterPro" id="IPR013085">
    <property type="entry name" value="U1-CZ_Znf_C2H2"/>
</dbReference>
<evidence type="ECO:0000259" key="5">
    <source>
        <dbReference type="Pfam" id="PF06220"/>
    </source>
</evidence>
<dbReference type="InParanoid" id="T0QS30"/>
<feature type="region of interest" description="Disordered" evidence="4">
    <location>
        <begin position="104"/>
        <end position="132"/>
    </location>
</feature>
<dbReference type="GO" id="GO:0008270">
    <property type="term" value="F:zinc ion binding"/>
    <property type="evidence" value="ECO:0007669"/>
    <property type="project" value="UniProtKB-KW"/>
</dbReference>
<evidence type="ECO:0000256" key="1">
    <source>
        <dbReference type="ARBA" id="ARBA00022723"/>
    </source>
</evidence>
<dbReference type="GO" id="GO:0071011">
    <property type="term" value="C:precatalytic spliceosome"/>
    <property type="evidence" value="ECO:0007669"/>
    <property type="project" value="TreeGrafter"/>
</dbReference>
<feature type="domain" description="U1-C C2H2-type zinc finger" evidence="5">
    <location>
        <begin position="6"/>
        <end position="37"/>
    </location>
</feature>
<evidence type="ECO:0000313" key="6">
    <source>
        <dbReference type="EMBL" id="EQC37476.1"/>
    </source>
</evidence>
<dbReference type="RefSeq" id="XP_008608996.1">
    <property type="nucleotide sequence ID" value="XM_008610774.1"/>
</dbReference>
<feature type="compositionally biased region" description="Pro residues" evidence="4">
    <location>
        <begin position="108"/>
        <end position="126"/>
    </location>
</feature>
<gene>
    <name evidence="6" type="ORF">SDRG_05079</name>
</gene>
<keyword evidence="1" id="KW-0479">Metal-binding</keyword>
<dbReference type="InterPro" id="IPR040023">
    <property type="entry name" value="WBP4"/>
</dbReference>
<keyword evidence="2" id="KW-0863">Zinc-finger</keyword>
<name>T0QS30_SAPDV</name>
<keyword evidence="7" id="KW-1185">Reference proteome</keyword>
<organism evidence="6 7">
    <name type="scientific">Saprolegnia diclina (strain VS20)</name>
    <dbReference type="NCBI Taxonomy" id="1156394"/>
    <lineage>
        <taxon>Eukaryota</taxon>
        <taxon>Sar</taxon>
        <taxon>Stramenopiles</taxon>
        <taxon>Oomycota</taxon>
        <taxon>Saprolegniomycetes</taxon>
        <taxon>Saprolegniales</taxon>
        <taxon>Saprolegniaceae</taxon>
        <taxon>Saprolegnia</taxon>
    </lineage>
</organism>
<dbReference type="EMBL" id="JH767144">
    <property type="protein sequence ID" value="EQC37476.1"/>
    <property type="molecule type" value="Genomic_DNA"/>
</dbReference>
<dbReference type="eggNOG" id="ENOG502S8BJ">
    <property type="taxonomic scope" value="Eukaryota"/>
</dbReference>
<reference evidence="6 7" key="1">
    <citation type="submission" date="2012-04" db="EMBL/GenBank/DDBJ databases">
        <title>The Genome Sequence of Saprolegnia declina VS20.</title>
        <authorList>
            <consortium name="The Broad Institute Genome Sequencing Platform"/>
            <person name="Russ C."/>
            <person name="Nusbaum C."/>
            <person name="Tyler B."/>
            <person name="van West P."/>
            <person name="Dieguez-Uribeondo J."/>
            <person name="de Bruijn I."/>
            <person name="Tripathy S."/>
            <person name="Jiang R."/>
            <person name="Young S.K."/>
            <person name="Zeng Q."/>
            <person name="Gargeya S."/>
            <person name="Fitzgerald M."/>
            <person name="Haas B."/>
            <person name="Abouelleil A."/>
            <person name="Alvarado L."/>
            <person name="Arachchi H.M."/>
            <person name="Berlin A."/>
            <person name="Chapman S.B."/>
            <person name="Goldberg J."/>
            <person name="Griggs A."/>
            <person name="Gujja S."/>
            <person name="Hansen M."/>
            <person name="Howarth C."/>
            <person name="Imamovic A."/>
            <person name="Larimer J."/>
            <person name="McCowen C."/>
            <person name="Montmayeur A."/>
            <person name="Murphy C."/>
            <person name="Neiman D."/>
            <person name="Pearson M."/>
            <person name="Priest M."/>
            <person name="Roberts A."/>
            <person name="Saif S."/>
            <person name="Shea T."/>
            <person name="Sisk P."/>
            <person name="Sykes S."/>
            <person name="Wortman J."/>
            <person name="Nusbaum C."/>
            <person name="Birren B."/>
        </authorList>
    </citation>
    <scope>NUCLEOTIDE SEQUENCE [LARGE SCALE GENOMIC DNA]</scope>
    <source>
        <strain evidence="6 7">VS20</strain>
    </source>
</reference>
<feature type="compositionally biased region" description="Basic residues" evidence="4">
    <location>
        <begin position="411"/>
        <end position="425"/>
    </location>
</feature>
<evidence type="ECO:0000256" key="2">
    <source>
        <dbReference type="ARBA" id="ARBA00022771"/>
    </source>
</evidence>
<dbReference type="PANTHER" id="PTHR13173">
    <property type="entry name" value="WW DOMAIN BINDING PROTEIN 4"/>
    <property type="match status" value="1"/>
</dbReference>
<feature type="region of interest" description="Disordered" evidence="4">
    <location>
        <begin position="149"/>
        <end position="192"/>
    </location>
</feature>
<evidence type="ECO:0000313" key="7">
    <source>
        <dbReference type="Proteomes" id="UP000030762"/>
    </source>
</evidence>
<dbReference type="GO" id="GO:0000398">
    <property type="term" value="P:mRNA splicing, via spliceosome"/>
    <property type="evidence" value="ECO:0007669"/>
    <property type="project" value="InterPro"/>
</dbReference>
<dbReference type="PANTHER" id="PTHR13173:SF10">
    <property type="entry name" value="WW DOMAIN-BINDING PROTEIN 4"/>
    <property type="match status" value="1"/>
</dbReference>
<feature type="region of interest" description="Disordered" evidence="4">
    <location>
        <begin position="409"/>
        <end position="433"/>
    </location>
</feature>
<dbReference type="Pfam" id="PF06220">
    <property type="entry name" value="zf-U1"/>
    <property type="match status" value="1"/>
</dbReference>
<proteinExistence type="predicted"/>
<dbReference type="Proteomes" id="UP000030762">
    <property type="component" value="Unassembled WGS sequence"/>
</dbReference>
<evidence type="ECO:0000256" key="3">
    <source>
        <dbReference type="ARBA" id="ARBA00022833"/>
    </source>
</evidence>
<dbReference type="AlphaFoldDB" id="T0QS30"/>
<accession>T0QS30</accession>
<dbReference type="OMA" id="PWGGSYK"/>
<sequence>MASQDKHHCTYCNIWVQGDRVSIRNHEATQRHKDRTQAQFKIRTRDREIAERQEANMQRELDQVERNARARFARDMAGKTRTQAETPIDLPAVGPLPRQVAQLAAPSAMPPPPPPRMVAPPPPPRNVPMRLAPPVHAYPQAQQPYLAAPQHSVAPPPQVPPPRVPPPRVPPPQVPPPQVPPPVMAPPPAPAPEQSPGFYVVRGTVYLEGQFHEFKLVPKKVCEVWVEDLEDWRPATISSVETDKSTKPPTKRYAVAYKATDDRTAAAVSGVFTSDQLRLCLTLPTEVATAEQITENGGNGFLDALYQGRSTQYLAARAPGYGEWSTVSVRIVDDAVEEKARADEVAAFEASKKAIQLERDNEMIMEESLHADNALGAFNPWGGSYKGIALDDDVRLPLSDDEAAPAAPVAFKKRARKEKSGRNTRLKLGDDDA</sequence>